<keyword evidence="1" id="KW-0472">Membrane</keyword>
<protein>
    <submittedName>
        <fullName evidence="2">Uncharacterized protein</fullName>
    </submittedName>
</protein>
<accession>A0A1N7EX95</accession>
<keyword evidence="1" id="KW-0812">Transmembrane</keyword>
<sequence>MTDDETMITDSLGLLVFFLSSLVAIFIGPLEAVLAIGLYWLFESESENTATE</sequence>
<dbReference type="EMBL" id="FTNR01000005">
    <property type="protein sequence ID" value="SIR92709.1"/>
    <property type="molecule type" value="Genomic_DNA"/>
</dbReference>
<evidence type="ECO:0000313" key="2">
    <source>
        <dbReference type="EMBL" id="SIR92709.1"/>
    </source>
</evidence>
<dbReference type="AlphaFoldDB" id="A0A1N7EX95"/>
<proteinExistence type="predicted"/>
<organism evidence="2 3">
    <name type="scientific">Natronorubrum thiooxidans</name>
    <dbReference type="NCBI Taxonomy" id="308853"/>
    <lineage>
        <taxon>Archaea</taxon>
        <taxon>Methanobacteriati</taxon>
        <taxon>Methanobacteriota</taxon>
        <taxon>Stenosarchaea group</taxon>
        <taxon>Halobacteria</taxon>
        <taxon>Halobacteriales</taxon>
        <taxon>Natrialbaceae</taxon>
        <taxon>Natronorubrum</taxon>
    </lineage>
</organism>
<evidence type="ECO:0000313" key="3">
    <source>
        <dbReference type="Proteomes" id="UP000185936"/>
    </source>
</evidence>
<name>A0A1N7EX95_9EURY</name>
<keyword evidence="1" id="KW-1133">Transmembrane helix</keyword>
<reference evidence="3" key="1">
    <citation type="submission" date="2017-01" db="EMBL/GenBank/DDBJ databases">
        <authorList>
            <person name="Varghese N."/>
            <person name="Submissions S."/>
        </authorList>
    </citation>
    <scope>NUCLEOTIDE SEQUENCE [LARGE SCALE GENOMIC DNA]</scope>
    <source>
        <strain evidence="3">type strain: HArc-</strain>
    </source>
</reference>
<dbReference type="RefSeq" id="WP_159440161.1">
    <property type="nucleotide sequence ID" value="NZ_FTNR01000005.1"/>
</dbReference>
<gene>
    <name evidence="2" type="ORF">SAMN05421752_105145</name>
</gene>
<dbReference type="Proteomes" id="UP000185936">
    <property type="component" value="Unassembled WGS sequence"/>
</dbReference>
<evidence type="ECO:0000256" key="1">
    <source>
        <dbReference type="SAM" id="Phobius"/>
    </source>
</evidence>
<feature type="transmembrane region" description="Helical" evidence="1">
    <location>
        <begin position="12"/>
        <end position="42"/>
    </location>
</feature>
<keyword evidence="3" id="KW-1185">Reference proteome</keyword>